<name>A0A6G0SD33_9STRA</name>
<feature type="compositionally biased region" description="Polar residues" evidence="1">
    <location>
        <begin position="194"/>
        <end position="205"/>
    </location>
</feature>
<proteinExistence type="predicted"/>
<organism evidence="2 3">
    <name type="scientific">Phytophthora fragariae</name>
    <dbReference type="NCBI Taxonomy" id="53985"/>
    <lineage>
        <taxon>Eukaryota</taxon>
        <taxon>Sar</taxon>
        <taxon>Stramenopiles</taxon>
        <taxon>Oomycota</taxon>
        <taxon>Peronosporomycetes</taxon>
        <taxon>Peronosporales</taxon>
        <taxon>Peronosporaceae</taxon>
        <taxon>Phytophthora</taxon>
    </lineage>
</organism>
<evidence type="ECO:0000256" key="1">
    <source>
        <dbReference type="SAM" id="MobiDB-lite"/>
    </source>
</evidence>
<protein>
    <submittedName>
        <fullName evidence="2">Uncharacterized protein</fullName>
    </submittedName>
</protein>
<dbReference type="EMBL" id="QXFY01000122">
    <property type="protein sequence ID" value="KAE9355968.1"/>
    <property type="molecule type" value="Genomic_DNA"/>
</dbReference>
<comment type="caution">
    <text evidence="2">The sequence shown here is derived from an EMBL/GenBank/DDBJ whole genome shotgun (WGS) entry which is preliminary data.</text>
</comment>
<gene>
    <name evidence="2" type="ORF">PF008_g3818</name>
</gene>
<sequence length="368" mass="38663">MEEGEEEKESSSSGRDEPSVGARLPREDDSDASSSKRSRSGSDRPLADAGALSTPRDGDDDDSIPPAAVTSRTNLVRDTWMPSPSEIRSGYGSTSPLRPYALYSCTAIIDDDVTKELDFDPATDQMTRSHDPQLCRWKGCLNVQPVEILPALATVLCALSQPGPRPSLSLSGSRQYAFGSQLKLPPRARKMSAPLSSGIGSSDQTAIPDGPDIGGGGDHDGSHTSPGVDASGETRPPIPADTSQDSPPPNDALGDDGSSVVGQESASSPVSPQPVVSRIGVLDVEAVVRHVRAGVLPSHDRSSPGCRTLRPRGSPFLRPAVWVGGSFIVGIPAHAMVYRNGAYVREGYAGVEALMLFDGLSEPDVQDL</sequence>
<reference evidence="2 3" key="1">
    <citation type="submission" date="2018-09" db="EMBL/GenBank/DDBJ databases">
        <title>Genomic investigation of the strawberry pathogen Phytophthora fragariae indicates pathogenicity is determined by transcriptional variation in three key races.</title>
        <authorList>
            <person name="Adams T.M."/>
            <person name="Armitage A.D."/>
            <person name="Sobczyk M.K."/>
            <person name="Bates H.J."/>
            <person name="Dunwell J.M."/>
            <person name="Nellist C.F."/>
            <person name="Harrison R.J."/>
        </authorList>
    </citation>
    <scope>NUCLEOTIDE SEQUENCE [LARGE SCALE GENOMIC DNA]</scope>
    <source>
        <strain evidence="2 3">NOV-77</strain>
    </source>
</reference>
<dbReference type="Proteomes" id="UP000486351">
    <property type="component" value="Unassembled WGS sequence"/>
</dbReference>
<feature type="region of interest" description="Disordered" evidence="1">
    <location>
        <begin position="181"/>
        <end position="274"/>
    </location>
</feature>
<feature type="compositionally biased region" description="Low complexity" evidence="1">
    <location>
        <begin position="265"/>
        <end position="274"/>
    </location>
</feature>
<evidence type="ECO:0000313" key="2">
    <source>
        <dbReference type="EMBL" id="KAE9355968.1"/>
    </source>
</evidence>
<feature type="region of interest" description="Disordered" evidence="1">
    <location>
        <begin position="1"/>
        <end position="91"/>
    </location>
</feature>
<dbReference type="AlphaFoldDB" id="A0A6G0SD33"/>
<accession>A0A6G0SD33</accession>
<evidence type="ECO:0000313" key="3">
    <source>
        <dbReference type="Proteomes" id="UP000486351"/>
    </source>
</evidence>